<evidence type="ECO:0000256" key="1">
    <source>
        <dbReference type="SAM" id="MobiDB-lite"/>
    </source>
</evidence>
<name>A0A376C0Z9_9FLAO</name>
<dbReference type="RefSeq" id="WP_002688960.1">
    <property type="nucleotide sequence ID" value="NZ_UFTJ01000002.1"/>
</dbReference>
<proteinExistence type="predicted"/>
<accession>A0A376C0Z9</accession>
<dbReference type="AlphaFoldDB" id="A0A376C0Z9"/>
<dbReference type="EMBL" id="UFTJ01000002">
    <property type="protein sequence ID" value="SSZ55742.1"/>
    <property type="molecule type" value="Genomic_DNA"/>
</dbReference>
<evidence type="ECO:0000313" key="3">
    <source>
        <dbReference type="Proteomes" id="UP000255515"/>
    </source>
</evidence>
<evidence type="ECO:0000313" key="2">
    <source>
        <dbReference type="EMBL" id="SSZ55742.1"/>
    </source>
</evidence>
<sequence>MKWFFNFNYNNIETPLYYKANTKLVEHYSGLNEDKTNISSKDHTSRYFDIIAGDSPKEVVITAEGLQHAPNHLCTGVLLPAGQKHDSWEKVFQMGHVQPAEKGERGYKTKADDTDINHPDDRDVYASTSKGVSVNVAYVQMLTLGEGYFKASDNAIELKLGYRYNKTFLEPYTSGLSKSVADNLWLLNYFILNKELAQTYFVPISTCRYPNQIVKIRVYPDINWGISFTIGSIDKKHKENWREALSEKKKKLIRYAKYEISGDDIHSRINKESSYIAGKNKREKEERDRKKKDLLKRLNFKLGISASYNDSVLDFSPTLGKDLESLLYTIGLIKETFDGLVGNGDHAPSHAEKEKKYLASAQKSNILKGLAKLPISITVDYPAFTGGFAWNFREIATGGSVTRSYDIFLKASPLLAAEGKLDLLPLAEYIPVFGQAVKVVDIIVNAGGVHPDFFISAKGKVGFGLTLKIGEEDKYSQGRVGFEGDFKVRVEASVTVSPGVIGFIFSGGDAKSFVTSTEYRAYGETGLTGNLLSGADERGPYIDFSVNFSGLQFVAEKKIMDEDAGFSNTEKLGPYNVLGASQLLKGKKYLVEDEKNNQK</sequence>
<organism evidence="2 3">
    <name type="scientific">Bergeyella zoohelcum</name>
    <dbReference type="NCBI Taxonomy" id="1015"/>
    <lineage>
        <taxon>Bacteria</taxon>
        <taxon>Pseudomonadati</taxon>
        <taxon>Bacteroidota</taxon>
        <taxon>Flavobacteriia</taxon>
        <taxon>Flavobacteriales</taxon>
        <taxon>Weeksellaceae</taxon>
        <taxon>Bergeyella</taxon>
    </lineage>
</organism>
<protein>
    <submittedName>
        <fullName evidence="2">Uncharacterized protein</fullName>
    </submittedName>
</protein>
<feature type="region of interest" description="Disordered" evidence="1">
    <location>
        <begin position="102"/>
        <end position="122"/>
    </location>
</feature>
<gene>
    <name evidence="2" type="ORF">NCTC11661_01140</name>
</gene>
<dbReference type="Proteomes" id="UP000255515">
    <property type="component" value="Unassembled WGS sequence"/>
</dbReference>
<reference evidence="2 3" key="1">
    <citation type="submission" date="2018-06" db="EMBL/GenBank/DDBJ databases">
        <authorList>
            <consortium name="Pathogen Informatics"/>
            <person name="Doyle S."/>
        </authorList>
    </citation>
    <scope>NUCLEOTIDE SEQUENCE [LARGE SCALE GENOMIC DNA]</scope>
    <source>
        <strain evidence="2 3">NCTC11661</strain>
    </source>
</reference>